<name>A0A314XEV2_PRUYE</name>
<comment type="caution">
    <text evidence="3">The sequence shown here is derived from an EMBL/GenBank/DDBJ whole genome shotgun (WGS) entry which is preliminary data.</text>
</comment>
<dbReference type="Gene3D" id="1.20.1280.50">
    <property type="match status" value="1"/>
</dbReference>
<dbReference type="InterPro" id="IPR013187">
    <property type="entry name" value="F-box-assoc_dom_typ3"/>
</dbReference>
<feature type="domain" description="F-box associated beta-propeller type 3" evidence="1">
    <location>
        <begin position="65"/>
        <end position="382"/>
    </location>
</feature>
<sequence length="421" mass="48247">MAKKCGATNPELADEIIFSHILPRLPAEDLMRCKCVCKSWSSLIRSPSFVAGFHNFHNNNTTNFFFKQMSRFLSSKIEQQGTVPTPAAGIFNFQFLNYYFTDVQSVHGLVCASSLFDSVFILNPTTRESIQLPHSRVLETRKASVTYRFGYIPSTNEYKVLQILSFRLDRDGKWDLQFNTFTLGRDSWWRPLQVDPRHLPFDALAYVHDSHNHLCKYGSVCLNGAVHWIYEKQKLIVAFDVRGETFKAIPLPEDYDKEIADYFDQDANDYIGGGDPDDYCHPSMVKVGGCVGVFVDMSWKRDKIMLWTLKDYHNLVWVKETISLASEPRHLDFPRFVDALGTIHTGEFALVHYFVGLSPGYGDGPPKVLLYDMKSKQYRIIDFVFPDYGEGDEVDYGFPIRLMTICDNSIVSLKRDGSSYI</sequence>
<evidence type="ECO:0000259" key="2">
    <source>
        <dbReference type="Pfam" id="PF12937"/>
    </source>
</evidence>
<dbReference type="PANTHER" id="PTHR31111:SF138">
    <property type="entry name" value="F-BOX ASSOCIATED DOMAIN-CONTAINING PROTEIN"/>
    <property type="match status" value="1"/>
</dbReference>
<evidence type="ECO:0000259" key="1">
    <source>
        <dbReference type="Pfam" id="PF08268"/>
    </source>
</evidence>
<proteinExistence type="predicted"/>
<dbReference type="Pfam" id="PF12937">
    <property type="entry name" value="F-box-like"/>
    <property type="match status" value="1"/>
</dbReference>
<dbReference type="CDD" id="cd22157">
    <property type="entry name" value="F-box_AtFBW1-like"/>
    <property type="match status" value="1"/>
</dbReference>
<protein>
    <submittedName>
        <fullName evidence="3">Putative F-box protein</fullName>
    </submittedName>
</protein>
<feature type="domain" description="F-box" evidence="2">
    <location>
        <begin position="17"/>
        <end position="48"/>
    </location>
</feature>
<dbReference type="OrthoDB" id="687122at2759"/>
<dbReference type="Proteomes" id="UP000250321">
    <property type="component" value="Unassembled WGS sequence"/>
</dbReference>
<dbReference type="Pfam" id="PF08268">
    <property type="entry name" value="FBA_3"/>
    <property type="match status" value="1"/>
</dbReference>
<accession>A0A314XEV2</accession>
<dbReference type="InterPro" id="IPR001810">
    <property type="entry name" value="F-box_dom"/>
</dbReference>
<evidence type="ECO:0000313" key="4">
    <source>
        <dbReference type="Proteomes" id="UP000250321"/>
    </source>
</evidence>
<dbReference type="AlphaFoldDB" id="A0A314XEV2"/>
<evidence type="ECO:0000313" key="3">
    <source>
        <dbReference type="EMBL" id="PQP91681.1"/>
    </source>
</evidence>
<dbReference type="PANTHER" id="PTHR31111">
    <property type="entry name" value="BNAA05G37150D PROTEIN-RELATED"/>
    <property type="match status" value="1"/>
</dbReference>
<dbReference type="EMBL" id="PJQY01002674">
    <property type="protein sequence ID" value="PQP91681.1"/>
    <property type="molecule type" value="Genomic_DNA"/>
</dbReference>
<dbReference type="NCBIfam" id="TIGR01640">
    <property type="entry name" value="F_box_assoc_1"/>
    <property type="match status" value="1"/>
</dbReference>
<dbReference type="InterPro" id="IPR017451">
    <property type="entry name" value="F-box-assoc_interact_dom"/>
</dbReference>
<dbReference type="SUPFAM" id="SSF81383">
    <property type="entry name" value="F-box domain"/>
    <property type="match status" value="1"/>
</dbReference>
<keyword evidence="4" id="KW-1185">Reference proteome</keyword>
<organism evidence="3 4">
    <name type="scientific">Prunus yedoensis var. nudiflora</name>
    <dbReference type="NCBI Taxonomy" id="2094558"/>
    <lineage>
        <taxon>Eukaryota</taxon>
        <taxon>Viridiplantae</taxon>
        <taxon>Streptophyta</taxon>
        <taxon>Embryophyta</taxon>
        <taxon>Tracheophyta</taxon>
        <taxon>Spermatophyta</taxon>
        <taxon>Magnoliopsida</taxon>
        <taxon>eudicotyledons</taxon>
        <taxon>Gunneridae</taxon>
        <taxon>Pentapetalae</taxon>
        <taxon>rosids</taxon>
        <taxon>fabids</taxon>
        <taxon>Rosales</taxon>
        <taxon>Rosaceae</taxon>
        <taxon>Amygdaloideae</taxon>
        <taxon>Amygdaleae</taxon>
        <taxon>Prunus</taxon>
    </lineage>
</organism>
<reference evidence="3 4" key="1">
    <citation type="submission" date="2018-02" db="EMBL/GenBank/DDBJ databases">
        <title>Draft genome of wild Prunus yedoensis var. nudiflora.</title>
        <authorList>
            <person name="Baek S."/>
            <person name="Kim J.-H."/>
            <person name="Choi K."/>
            <person name="Kim G.-B."/>
            <person name="Cho A."/>
            <person name="Jang H."/>
            <person name="Shin C.-H."/>
            <person name="Yu H.-J."/>
            <person name="Mun J.-H."/>
        </authorList>
    </citation>
    <scope>NUCLEOTIDE SEQUENCE [LARGE SCALE GENOMIC DNA]</scope>
    <source>
        <strain evidence="4">cv. Jeju island</strain>
        <tissue evidence="3">Leaf</tissue>
    </source>
</reference>
<dbReference type="STRING" id="2094558.A0A314XEV2"/>
<dbReference type="InterPro" id="IPR036047">
    <property type="entry name" value="F-box-like_dom_sf"/>
</dbReference>
<gene>
    <name evidence="3" type="ORF">Pyn_09754</name>
</gene>